<evidence type="ECO:0000256" key="1">
    <source>
        <dbReference type="SAM" id="Phobius"/>
    </source>
</evidence>
<keyword evidence="3" id="KW-1185">Reference proteome</keyword>
<feature type="transmembrane region" description="Helical" evidence="1">
    <location>
        <begin position="145"/>
        <end position="166"/>
    </location>
</feature>
<dbReference type="GO" id="GO:0016020">
    <property type="term" value="C:membrane"/>
    <property type="evidence" value="ECO:0007669"/>
    <property type="project" value="TreeGrafter"/>
</dbReference>
<dbReference type="KEGG" id="caul:KCG34_05985"/>
<dbReference type="AlphaFoldDB" id="A0A975G1K9"/>
<dbReference type="PANTHER" id="PTHR32251:SF17">
    <property type="entry name" value="STEROID 5-ALPHA REDUCTASE C-TERMINAL DOMAIN-CONTAINING PROTEIN"/>
    <property type="match status" value="1"/>
</dbReference>
<name>A0A975G1K9_9CAUL</name>
<keyword evidence="1" id="KW-0812">Transmembrane</keyword>
<gene>
    <name evidence="2" type="ORF">KCG34_05985</name>
</gene>
<keyword evidence="1" id="KW-0472">Membrane</keyword>
<evidence type="ECO:0000313" key="2">
    <source>
        <dbReference type="EMBL" id="QUD89428.1"/>
    </source>
</evidence>
<evidence type="ECO:0000313" key="3">
    <source>
        <dbReference type="Proteomes" id="UP000676409"/>
    </source>
</evidence>
<protein>
    <submittedName>
        <fullName evidence="2">DUF1295 domain-containing protein</fullName>
    </submittedName>
</protein>
<feature type="transmembrane region" description="Helical" evidence="1">
    <location>
        <begin position="6"/>
        <end position="26"/>
    </location>
</feature>
<feature type="transmembrane region" description="Helical" evidence="1">
    <location>
        <begin position="33"/>
        <end position="50"/>
    </location>
</feature>
<dbReference type="InterPro" id="IPR010721">
    <property type="entry name" value="UstE-like"/>
</dbReference>
<dbReference type="EMBL" id="CP073078">
    <property type="protein sequence ID" value="QUD89428.1"/>
    <property type="molecule type" value="Genomic_DNA"/>
</dbReference>
<sequence length="268" mass="29601">MSVGLLLMTNAAGSAACYLILWSIALRLRDVTFVDAYWPLGMMLLAWNSFFETGPATSHKLALGLVCAAWGIRLGSYLHWRWRRRGPDRRYQALLDKAERKGGLDFPIASLVMVFALQAVMQFVVSLPVQLGMLAGPGRELGPEAHAGIALALVGIVFETVGDWQLAHFRADPRNRGQVLETGLWRYSRHPNYFGDACVWWGLYLIAAETPLGLWSLPGPILLTLMLIGGRGAPAIEGELRRTRPGYEAYARRTSGFIPLPPKRLAAS</sequence>
<keyword evidence="1" id="KW-1133">Transmembrane helix</keyword>
<feature type="transmembrane region" description="Helical" evidence="1">
    <location>
        <begin position="103"/>
        <end position="125"/>
    </location>
</feature>
<dbReference type="Gene3D" id="1.20.120.1630">
    <property type="match status" value="1"/>
</dbReference>
<dbReference type="PANTHER" id="PTHR32251">
    <property type="entry name" value="3-OXO-5-ALPHA-STEROID 4-DEHYDROGENASE"/>
    <property type="match status" value="1"/>
</dbReference>
<accession>A0A975G1K9</accession>
<feature type="transmembrane region" description="Helical" evidence="1">
    <location>
        <begin position="62"/>
        <end position="82"/>
    </location>
</feature>
<dbReference type="PROSITE" id="PS50244">
    <property type="entry name" value="S5A_REDUCTASE"/>
    <property type="match status" value="1"/>
</dbReference>
<organism evidence="2 3">
    <name type="scientific">Phenylobacterium montanum</name>
    <dbReference type="NCBI Taxonomy" id="2823693"/>
    <lineage>
        <taxon>Bacteria</taxon>
        <taxon>Pseudomonadati</taxon>
        <taxon>Pseudomonadota</taxon>
        <taxon>Alphaproteobacteria</taxon>
        <taxon>Caulobacterales</taxon>
        <taxon>Caulobacteraceae</taxon>
        <taxon>Phenylobacterium</taxon>
    </lineage>
</organism>
<dbReference type="Pfam" id="PF06966">
    <property type="entry name" value="DUF1295"/>
    <property type="match status" value="1"/>
</dbReference>
<reference evidence="2" key="1">
    <citation type="submission" date="2021-04" db="EMBL/GenBank/DDBJ databases">
        <title>The complete genome sequence of Caulobacter sp. S6.</title>
        <authorList>
            <person name="Tang Y."/>
            <person name="Ouyang W."/>
            <person name="Liu Q."/>
            <person name="Huang B."/>
            <person name="Guo Z."/>
            <person name="Lei P."/>
        </authorList>
    </citation>
    <scope>NUCLEOTIDE SEQUENCE</scope>
    <source>
        <strain evidence="2">S6</strain>
    </source>
</reference>
<proteinExistence type="predicted"/>
<dbReference type="RefSeq" id="WP_211939480.1">
    <property type="nucleotide sequence ID" value="NZ_CP073078.1"/>
</dbReference>
<dbReference type="Proteomes" id="UP000676409">
    <property type="component" value="Chromosome"/>
</dbReference>